<dbReference type="GO" id="GO:0005524">
    <property type="term" value="F:ATP binding"/>
    <property type="evidence" value="ECO:0007669"/>
    <property type="project" value="UniProtKB-UniRule"/>
</dbReference>
<organism evidence="18 19">
    <name type="scientific">Anabas testudineus</name>
    <name type="common">Climbing perch</name>
    <name type="synonym">Anthias testudineus</name>
    <dbReference type="NCBI Taxonomy" id="64144"/>
    <lineage>
        <taxon>Eukaryota</taxon>
        <taxon>Metazoa</taxon>
        <taxon>Chordata</taxon>
        <taxon>Craniata</taxon>
        <taxon>Vertebrata</taxon>
        <taxon>Euteleostomi</taxon>
        <taxon>Actinopterygii</taxon>
        <taxon>Neopterygii</taxon>
        <taxon>Teleostei</taxon>
        <taxon>Neoteleostei</taxon>
        <taxon>Acanthomorphata</taxon>
        <taxon>Anabantaria</taxon>
        <taxon>Anabantiformes</taxon>
        <taxon>Anabantoidei</taxon>
        <taxon>Anabantidae</taxon>
        <taxon>Anabas</taxon>
    </lineage>
</organism>
<evidence type="ECO:0000256" key="14">
    <source>
        <dbReference type="PROSITE-ProRule" id="PRU10141"/>
    </source>
</evidence>
<dbReference type="Pfam" id="PF23312">
    <property type="entry name" value="UBA_SIK3"/>
    <property type="match status" value="1"/>
</dbReference>
<reference evidence="18" key="2">
    <citation type="submission" date="2025-08" db="UniProtKB">
        <authorList>
            <consortium name="Ensembl"/>
        </authorList>
    </citation>
    <scope>IDENTIFICATION</scope>
</reference>
<feature type="domain" description="UBA" evidence="17">
    <location>
        <begin position="375"/>
        <end position="415"/>
    </location>
</feature>
<feature type="compositionally biased region" description="Low complexity" evidence="15">
    <location>
        <begin position="927"/>
        <end position="938"/>
    </location>
</feature>
<evidence type="ECO:0000256" key="4">
    <source>
        <dbReference type="ARBA" id="ARBA00022527"/>
    </source>
</evidence>
<dbReference type="GeneTree" id="ENSGT00940000157259"/>
<evidence type="ECO:0000256" key="2">
    <source>
        <dbReference type="ARBA" id="ARBA00006234"/>
    </source>
</evidence>
<sequence>MTQGGGVPAVRAAQACLLFPQRGEKMAAVSSGGTPGSAAAGITHSARPTHAVMGAQNRAQPSSGISHSSRTSTGTGCISNPGHTSATRPPPARVGHYEIERTIGKGNFAVVKLATHIITKAKVAIKIVDKTQLDDENLKKIFREVQIMKLLKHPHIIRLYQVMETERMIYLVTEYASGGEIFDHLVAHGRMAEKDARKKFKQIVAAVHFCHCRNIVHRDLKAENLLLDHNLNIKIADFGFSNIFSRGQLLKTWCGSPPYAAPELFEGKEYDGPKVDIWSLGVVLYVLVCGALPFDGSTLHNLRARVLSGKFRIPFFMSTDCEYLIRHMLVLEPSRRLTMEQICKNKWMRQGDPDPDFDRLIAECEQVKAERETELINEQVLMAMCEMGLDRERTLQSLQTDAYDHYSAIYSLLAERLKKHKTLRVAQPTQRPISYPLNAVQGNPVSITVPHVQLINPENQIVEPDGNMTLDSDEGEEPSPEAMARYLSMRRHTVGVPDQRTEMQEDLQKLPPGFPRGAVPLPPFPLLAPNMGQMHTLMPTQSLQPTQQLEYKEQSLLQPPTLQLLNGMGPLGRRASDGGANIQLHAQLLKRPRGIWISVSPVDEEGSDGEPDQEAVQRSSYKDCNTLHLPMERFSPVRRFSDGAATIQATIQNSSLIKQLKLECEQLQKLYAAQQDERLLEHTQQQHVLYQQEQQILNQQIQVFEADKLRIQPSSPPPTHPSNHLFRQPNQSPPPGSAGIMQGHGYRSLGRFTSAYEQTQFNPHLFSSDATPRGNSGVVSSYNPYLQGASLKVPGLEGYQTGAVGPSSYGTPSTLQQALLSPTPLDYRPPQQHVTPTLQGLLSPRHSLTGHADPRLPPQDLAALLKRQSPRTCPATPTPPSGPPQEYGDMLLLHQLSQGESLEPPAPQGAPGGQHYHHLLQIRPPEVQPQQHPAQAPCPSLPHSESMEEDEVPTGYHHPHEGLLAKAGEGHELLGAPHGGTPPYSSPTHRHGGYIRSAPAARESEHVECRPPGQAMEVPDHNGVGYSRGPQSDAYRSRGQLQRHHTIQTCDDAYVSEKPMSGMSLLAGKALSSARMSDILSQTSLTGSQQLRQREESGELHAAACYPSSCTSDMLLSYKPPDLQYSMEQAGV</sequence>
<comment type="catalytic activity">
    <reaction evidence="13">
        <text>L-seryl-[protein] + ATP = O-phospho-L-seryl-[protein] + ADP + H(+)</text>
        <dbReference type="Rhea" id="RHEA:17989"/>
        <dbReference type="Rhea" id="RHEA-COMP:9863"/>
        <dbReference type="Rhea" id="RHEA-COMP:11604"/>
        <dbReference type="ChEBI" id="CHEBI:15378"/>
        <dbReference type="ChEBI" id="CHEBI:29999"/>
        <dbReference type="ChEBI" id="CHEBI:30616"/>
        <dbReference type="ChEBI" id="CHEBI:83421"/>
        <dbReference type="ChEBI" id="CHEBI:456216"/>
        <dbReference type="EC" id="2.7.11.1"/>
    </reaction>
</comment>
<dbReference type="GO" id="GO:0046872">
    <property type="term" value="F:metal ion binding"/>
    <property type="evidence" value="ECO:0007669"/>
    <property type="project" value="UniProtKB-KW"/>
</dbReference>
<protein>
    <recommendedName>
        <fullName evidence="3">non-specific serine/threonine protein kinase</fullName>
        <ecNumber evidence="3">2.7.11.1</ecNumber>
    </recommendedName>
</protein>
<dbReference type="FunFam" id="3.30.200.20:FF:000003">
    <property type="entry name" value="Non-specific serine/threonine protein kinase"/>
    <property type="match status" value="1"/>
</dbReference>
<dbReference type="PANTHER" id="PTHR24346:SF42">
    <property type="entry name" value="SERINE_THREONINE-PROTEIN KINASE SIK3"/>
    <property type="match status" value="1"/>
</dbReference>
<dbReference type="InterPro" id="IPR034672">
    <property type="entry name" value="SIK"/>
</dbReference>
<name>A0A7N6AP77_ANATE</name>
<feature type="region of interest" description="Disordered" evidence="15">
    <location>
        <begin position="711"/>
        <end position="744"/>
    </location>
</feature>
<feature type="region of interest" description="Disordered" evidence="15">
    <location>
        <begin position="58"/>
        <end position="93"/>
    </location>
</feature>
<feature type="compositionally biased region" description="Low complexity" evidence="15">
    <location>
        <begin position="62"/>
        <end position="76"/>
    </location>
</feature>
<dbReference type="Pfam" id="PF00069">
    <property type="entry name" value="Pkinase"/>
    <property type="match status" value="1"/>
</dbReference>
<dbReference type="SUPFAM" id="SSF56112">
    <property type="entry name" value="Protein kinase-like (PK-like)"/>
    <property type="match status" value="1"/>
</dbReference>
<evidence type="ECO:0000256" key="1">
    <source>
        <dbReference type="ARBA" id="ARBA00001946"/>
    </source>
</evidence>
<keyword evidence="19" id="KW-1185">Reference proteome</keyword>
<dbReference type="GO" id="GO:0035556">
    <property type="term" value="P:intracellular signal transduction"/>
    <property type="evidence" value="ECO:0007669"/>
    <property type="project" value="TreeGrafter"/>
</dbReference>
<reference evidence="18" key="1">
    <citation type="submission" date="2021-04" db="EMBL/GenBank/DDBJ databases">
        <authorList>
            <consortium name="Wellcome Sanger Institute Data Sharing"/>
        </authorList>
    </citation>
    <scope>NUCLEOTIDE SEQUENCE [LARGE SCALE GENOMIC DNA]</scope>
</reference>
<dbReference type="AlphaFoldDB" id="A0A7N6AP77"/>
<evidence type="ECO:0000256" key="6">
    <source>
        <dbReference type="ARBA" id="ARBA00022679"/>
    </source>
</evidence>
<evidence type="ECO:0000259" key="17">
    <source>
        <dbReference type="PROSITE" id="PS50030"/>
    </source>
</evidence>
<feature type="compositionally biased region" description="Polar residues" evidence="15">
    <location>
        <begin position="77"/>
        <end position="87"/>
    </location>
</feature>
<dbReference type="PROSITE" id="PS00107">
    <property type="entry name" value="PROTEIN_KINASE_ATP"/>
    <property type="match status" value="1"/>
</dbReference>
<dbReference type="GO" id="GO:0005737">
    <property type="term" value="C:cytoplasm"/>
    <property type="evidence" value="ECO:0007669"/>
    <property type="project" value="TreeGrafter"/>
</dbReference>
<dbReference type="InterPro" id="IPR015940">
    <property type="entry name" value="UBA"/>
</dbReference>
<feature type="region of interest" description="Disordered" evidence="15">
    <location>
        <begin position="927"/>
        <end position="955"/>
    </location>
</feature>
<evidence type="ECO:0000256" key="5">
    <source>
        <dbReference type="ARBA" id="ARBA00022553"/>
    </source>
</evidence>
<dbReference type="InterPro" id="IPR057380">
    <property type="entry name" value="UBA_SIK1/2/3"/>
</dbReference>
<keyword evidence="8 14" id="KW-0547">Nucleotide-binding</keyword>
<comment type="similarity">
    <text evidence="2">Belongs to the protein kinase superfamily. CAMK Ser/Thr protein kinase family. SNF1 subfamily.</text>
</comment>
<dbReference type="InterPro" id="IPR011009">
    <property type="entry name" value="Kinase-like_dom_sf"/>
</dbReference>
<dbReference type="CDD" id="cd14071">
    <property type="entry name" value="STKc_SIK"/>
    <property type="match status" value="1"/>
</dbReference>
<dbReference type="GO" id="GO:0000226">
    <property type="term" value="P:microtubule cytoskeleton organization"/>
    <property type="evidence" value="ECO:0007669"/>
    <property type="project" value="TreeGrafter"/>
</dbReference>
<dbReference type="FunFam" id="1.10.510.10:FF:000156">
    <property type="entry name" value="Serine/threonine-protein kinase SIK3 homolog"/>
    <property type="match status" value="1"/>
</dbReference>
<evidence type="ECO:0000256" key="15">
    <source>
        <dbReference type="SAM" id="MobiDB-lite"/>
    </source>
</evidence>
<dbReference type="PROSITE" id="PS50011">
    <property type="entry name" value="PROTEIN_KINASE_DOM"/>
    <property type="match status" value="1"/>
</dbReference>
<evidence type="ECO:0000256" key="9">
    <source>
        <dbReference type="ARBA" id="ARBA00022777"/>
    </source>
</evidence>
<dbReference type="Gene3D" id="1.10.510.10">
    <property type="entry name" value="Transferase(Phosphotransferase) domain 1"/>
    <property type="match status" value="1"/>
</dbReference>
<evidence type="ECO:0000256" key="12">
    <source>
        <dbReference type="ARBA" id="ARBA00047899"/>
    </source>
</evidence>
<feature type="binding site" evidence="14">
    <location>
        <position position="126"/>
    </location>
    <ligand>
        <name>ATP</name>
        <dbReference type="ChEBI" id="CHEBI:30616"/>
    </ligand>
</feature>
<accession>A0A7N6AP77</accession>
<keyword evidence="6" id="KW-0808">Transferase</keyword>
<evidence type="ECO:0000256" key="3">
    <source>
        <dbReference type="ARBA" id="ARBA00012513"/>
    </source>
</evidence>
<keyword evidence="7" id="KW-0479">Metal-binding</keyword>
<dbReference type="InterPro" id="IPR000719">
    <property type="entry name" value="Prot_kinase_dom"/>
</dbReference>
<keyword evidence="11" id="KW-0460">Magnesium</keyword>
<keyword evidence="9" id="KW-0418">Kinase</keyword>
<dbReference type="InterPro" id="IPR008271">
    <property type="entry name" value="Ser/Thr_kinase_AS"/>
</dbReference>
<evidence type="ECO:0000256" key="8">
    <source>
        <dbReference type="ARBA" id="ARBA00022741"/>
    </source>
</evidence>
<keyword evidence="4" id="KW-0723">Serine/threonine-protein kinase</keyword>
<dbReference type="PANTHER" id="PTHR24346">
    <property type="entry name" value="MAP/MICROTUBULE AFFINITY-REGULATING KINASE"/>
    <property type="match status" value="1"/>
</dbReference>
<gene>
    <name evidence="18" type="primary">SIK3</name>
</gene>
<comment type="cofactor">
    <cofactor evidence="1">
        <name>Mg(2+)</name>
        <dbReference type="ChEBI" id="CHEBI:18420"/>
    </cofactor>
</comment>
<dbReference type="SMART" id="SM00220">
    <property type="entry name" value="S_TKc"/>
    <property type="match status" value="1"/>
</dbReference>
<evidence type="ECO:0000256" key="10">
    <source>
        <dbReference type="ARBA" id="ARBA00022840"/>
    </source>
</evidence>
<keyword evidence="5" id="KW-0597">Phosphoprotein</keyword>
<keyword evidence="10 14" id="KW-0067">ATP-binding</keyword>
<dbReference type="EC" id="2.7.11.1" evidence="3"/>
<dbReference type="GO" id="GO:0050321">
    <property type="term" value="F:tau-protein kinase activity"/>
    <property type="evidence" value="ECO:0007669"/>
    <property type="project" value="TreeGrafter"/>
</dbReference>
<dbReference type="PROSITE" id="PS50030">
    <property type="entry name" value="UBA"/>
    <property type="match status" value="1"/>
</dbReference>
<dbReference type="PROSITE" id="PS00108">
    <property type="entry name" value="PROTEIN_KINASE_ST"/>
    <property type="match status" value="1"/>
</dbReference>
<dbReference type="Ensembl" id="ENSATET00000041786.2">
    <property type="protein sequence ID" value="ENSATEP00000051914.2"/>
    <property type="gene ID" value="ENSATEG00000022689.3"/>
</dbReference>
<dbReference type="Proteomes" id="UP000265040">
    <property type="component" value="Chromosome 13"/>
</dbReference>
<proteinExistence type="inferred from homology"/>
<comment type="catalytic activity">
    <reaction evidence="12">
        <text>L-threonyl-[protein] + ATP = O-phospho-L-threonyl-[protein] + ADP + H(+)</text>
        <dbReference type="Rhea" id="RHEA:46608"/>
        <dbReference type="Rhea" id="RHEA-COMP:11060"/>
        <dbReference type="Rhea" id="RHEA-COMP:11605"/>
        <dbReference type="ChEBI" id="CHEBI:15378"/>
        <dbReference type="ChEBI" id="CHEBI:30013"/>
        <dbReference type="ChEBI" id="CHEBI:30616"/>
        <dbReference type="ChEBI" id="CHEBI:61977"/>
        <dbReference type="ChEBI" id="CHEBI:456216"/>
        <dbReference type="EC" id="2.7.11.1"/>
    </reaction>
</comment>
<feature type="domain" description="Protein kinase" evidence="16">
    <location>
        <begin position="97"/>
        <end position="348"/>
    </location>
</feature>
<dbReference type="InterPro" id="IPR017441">
    <property type="entry name" value="Protein_kinase_ATP_BS"/>
</dbReference>
<evidence type="ECO:0000256" key="13">
    <source>
        <dbReference type="ARBA" id="ARBA00048679"/>
    </source>
</evidence>
<reference evidence="18" key="3">
    <citation type="submission" date="2025-09" db="UniProtKB">
        <authorList>
            <consortium name="Ensembl"/>
        </authorList>
    </citation>
    <scope>IDENTIFICATION</scope>
</reference>
<evidence type="ECO:0000313" key="18">
    <source>
        <dbReference type="Ensembl" id="ENSATEP00000051914.2"/>
    </source>
</evidence>
<evidence type="ECO:0000313" key="19">
    <source>
        <dbReference type="Proteomes" id="UP000265040"/>
    </source>
</evidence>
<evidence type="ECO:0000259" key="16">
    <source>
        <dbReference type="PROSITE" id="PS50011"/>
    </source>
</evidence>
<evidence type="ECO:0000256" key="11">
    <source>
        <dbReference type="ARBA" id="ARBA00022842"/>
    </source>
</evidence>
<evidence type="ECO:0000256" key="7">
    <source>
        <dbReference type="ARBA" id="ARBA00022723"/>
    </source>
</evidence>